<accession>A0A0C3B9N1</accession>
<evidence type="ECO:0000313" key="4">
    <source>
        <dbReference type="Proteomes" id="UP000054097"/>
    </source>
</evidence>
<organism evidence="3 4">
    <name type="scientific">Serendipita vermifera MAFF 305830</name>
    <dbReference type="NCBI Taxonomy" id="933852"/>
    <lineage>
        <taxon>Eukaryota</taxon>
        <taxon>Fungi</taxon>
        <taxon>Dikarya</taxon>
        <taxon>Basidiomycota</taxon>
        <taxon>Agaricomycotina</taxon>
        <taxon>Agaricomycetes</taxon>
        <taxon>Sebacinales</taxon>
        <taxon>Serendipitaceae</taxon>
        <taxon>Serendipita</taxon>
    </lineage>
</organism>
<dbReference type="STRING" id="933852.A0A0C3B9N1"/>
<dbReference type="EMBL" id="KN824278">
    <property type="protein sequence ID" value="KIM33530.1"/>
    <property type="molecule type" value="Genomic_DNA"/>
</dbReference>
<keyword evidence="4" id="KW-1185">Reference proteome</keyword>
<evidence type="ECO:0008006" key="5">
    <source>
        <dbReference type="Google" id="ProtNLM"/>
    </source>
</evidence>
<evidence type="ECO:0000256" key="1">
    <source>
        <dbReference type="ARBA" id="ARBA00005578"/>
    </source>
</evidence>
<name>A0A0C3B9N1_SERVB</name>
<dbReference type="Pfam" id="PF01722">
    <property type="entry name" value="BolA"/>
    <property type="match status" value="1"/>
</dbReference>
<reference evidence="4" key="2">
    <citation type="submission" date="2015-01" db="EMBL/GenBank/DDBJ databases">
        <title>Evolutionary Origins and Diversification of the Mycorrhizal Mutualists.</title>
        <authorList>
            <consortium name="DOE Joint Genome Institute"/>
            <consortium name="Mycorrhizal Genomics Consortium"/>
            <person name="Kohler A."/>
            <person name="Kuo A."/>
            <person name="Nagy L.G."/>
            <person name="Floudas D."/>
            <person name="Copeland A."/>
            <person name="Barry K.W."/>
            <person name="Cichocki N."/>
            <person name="Veneault-Fourrey C."/>
            <person name="LaButti K."/>
            <person name="Lindquist E.A."/>
            <person name="Lipzen A."/>
            <person name="Lundell T."/>
            <person name="Morin E."/>
            <person name="Murat C."/>
            <person name="Riley R."/>
            <person name="Ohm R."/>
            <person name="Sun H."/>
            <person name="Tunlid A."/>
            <person name="Henrissat B."/>
            <person name="Grigoriev I.V."/>
            <person name="Hibbett D.S."/>
            <person name="Martin F."/>
        </authorList>
    </citation>
    <scope>NUCLEOTIDE SEQUENCE [LARGE SCALE GENOMIC DNA]</scope>
    <source>
        <strain evidence="4">MAFF 305830</strain>
    </source>
</reference>
<dbReference type="InterPro" id="IPR052275">
    <property type="entry name" value="Mt_Fe-S_assembly_factor"/>
</dbReference>
<evidence type="ECO:0000256" key="2">
    <source>
        <dbReference type="RuleBase" id="RU003860"/>
    </source>
</evidence>
<reference evidence="3 4" key="1">
    <citation type="submission" date="2014-04" db="EMBL/GenBank/DDBJ databases">
        <authorList>
            <consortium name="DOE Joint Genome Institute"/>
            <person name="Kuo A."/>
            <person name="Zuccaro A."/>
            <person name="Kohler A."/>
            <person name="Nagy L.G."/>
            <person name="Floudas D."/>
            <person name="Copeland A."/>
            <person name="Barry K.W."/>
            <person name="Cichocki N."/>
            <person name="Veneault-Fourrey C."/>
            <person name="LaButti K."/>
            <person name="Lindquist E.A."/>
            <person name="Lipzen A."/>
            <person name="Lundell T."/>
            <person name="Morin E."/>
            <person name="Murat C."/>
            <person name="Sun H."/>
            <person name="Tunlid A."/>
            <person name="Henrissat B."/>
            <person name="Grigoriev I.V."/>
            <person name="Hibbett D.S."/>
            <person name="Martin F."/>
            <person name="Nordberg H.P."/>
            <person name="Cantor M.N."/>
            <person name="Hua S.X."/>
        </authorList>
    </citation>
    <scope>NUCLEOTIDE SEQUENCE [LARGE SCALE GENOMIC DNA]</scope>
    <source>
        <strain evidence="3 4">MAFF 305830</strain>
    </source>
</reference>
<protein>
    <recommendedName>
        <fullName evidence="5">Bola-like protein</fullName>
    </recommendedName>
</protein>
<dbReference type="SUPFAM" id="SSF82657">
    <property type="entry name" value="BolA-like"/>
    <property type="match status" value="1"/>
</dbReference>
<dbReference type="OrthoDB" id="203381at2759"/>
<proteinExistence type="inferred from homology"/>
<dbReference type="HOGENOM" id="CLU_109462_0_1_1"/>
<dbReference type="GO" id="GO:0005759">
    <property type="term" value="C:mitochondrial matrix"/>
    <property type="evidence" value="ECO:0007669"/>
    <property type="project" value="TreeGrafter"/>
</dbReference>
<dbReference type="InterPro" id="IPR002634">
    <property type="entry name" value="BolA"/>
</dbReference>
<dbReference type="PANTHER" id="PTHR46188:SF1">
    <property type="entry name" value="BOLA-LIKE PROTEIN 3"/>
    <property type="match status" value="1"/>
</dbReference>
<dbReference type="AlphaFoldDB" id="A0A0C3B9N1"/>
<dbReference type="InterPro" id="IPR036065">
    <property type="entry name" value="BolA-like_sf"/>
</dbReference>
<dbReference type="PANTHER" id="PTHR46188">
    <property type="entry name" value="BOLA-LIKE PROTEIN 3"/>
    <property type="match status" value="1"/>
</dbReference>
<sequence length="86" mass="9731">MTEGELHIFNLLNDKLDPGSLAVQDVSGGCGEFYHVQVSSKAFKGMPMIKQHRLVQQILKEEIKGFHGIQVRDTFIIEWNTVVYGI</sequence>
<dbReference type="Gene3D" id="3.30.300.90">
    <property type="entry name" value="BolA-like"/>
    <property type="match status" value="1"/>
</dbReference>
<evidence type="ECO:0000313" key="3">
    <source>
        <dbReference type="EMBL" id="KIM33530.1"/>
    </source>
</evidence>
<gene>
    <name evidence="3" type="ORF">M408DRAFT_61111</name>
</gene>
<comment type="similarity">
    <text evidence="1 2">Belongs to the BolA/IbaG family.</text>
</comment>
<dbReference type="Proteomes" id="UP000054097">
    <property type="component" value="Unassembled WGS sequence"/>
</dbReference>